<name>W3WKJ8_PESFW</name>
<evidence type="ECO:0000313" key="2">
    <source>
        <dbReference type="Proteomes" id="UP000030651"/>
    </source>
</evidence>
<sequence length="349" mass="40141">MTDPARYWPGGVPSEVRFHPTPIRGSLRNEIKGWQLFLKENAVGRGPGDTDDTFEVRQRRKLMQRWASMSQSDRDAYQNRAPCRAGDSWYPEVLRSRSSSSLFSSGMEETPGTPAENVRLVNLIAPLPLGPRNRALWTKMRIMLYNLDGDNGTIFQWQDDDEKITYCVPNDAEPNLLTSNTFLKWCYIENANFDCMAMTRSGTVILHRRRSTVVLIDQEALDTGLILLCRLANNGQVLAEGRVWPLRMKDAYEKMTILGWSVDEVLEGDTFKNPYRLSSNMEEPLLDILDAKAPYIYQPDIDLWMEAIERCAPGYLEMEDENDGMVEDYDHDNFRTNEELAHLPWSDEL</sequence>
<dbReference type="eggNOG" id="ENOG502STXI">
    <property type="taxonomic scope" value="Eukaryota"/>
</dbReference>
<dbReference type="Proteomes" id="UP000030651">
    <property type="component" value="Unassembled WGS sequence"/>
</dbReference>
<gene>
    <name evidence="1" type="ORF">PFICI_14321</name>
</gene>
<evidence type="ECO:0000313" key="1">
    <source>
        <dbReference type="EMBL" id="ETS74455.1"/>
    </source>
</evidence>
<dbReference type="InParanoid" id="W3WKJ8"/>
<keyword evidence="2" id="KW-1185">Reference proteome</keyword>
<proteinExistence type="predicted"/>
<dbReference type="HOGENOM" id="CLU_054246_0_0_1"/>
<dbReference type="OMA" id="CLAPVDR"/>
<reference evidence="2" key="1">
    <citation type="journal article" date="2015" name="BMC Genomics">
        <title>Genomic and transcriptomic analysis of the endophytic fungus Pestalotiopsis fici reveals its lifestyle and high potential for synthesis of natural products.</title>
        <authorList>
            <person name="Wang X."/>
            <person name="Zhang X."/>
            <person name="Liu L."/>
            <person name="Xiang M."/>
            <person name="Wang W."/>
            <person name="Sun X."/>
            <person name="Che Y."/>
            <person name="Guo L."/>
            <person name="Liu G."/>
            <person name="Guo L."/>
            <person name="Wang C."/>
            <person name="Yin W.B."/>
            <person name="Stadler M."/>
            <person name="Zhang X."/>
            <person name="Liu X."/>
        </authorList>
    </citation>
    <scope>NUCLEOTIDE SEQUENCE [LARGE SCALE GENOMIC DNA]</scope>
    <source>
        <strain evidence="2">W106-1 / CGMCC3.15140</strain>
    </source>
</reference>
<dbReference type="STRING" id="1229662.W3WKJ8"/>
<organism evidence="1 2">
    <name type="scientific">Pestalotiopsis fici (strain W106-1 / CGMCC3.15140)</name>
    <dbReference type="NCBI Taxonomy" id="1229662"/>
    <lineage>
        <taxon>Eukaryota</taxon>
        <taxon>Fungi</taxon>
        <taxon>Dikarya</taxon>
        <taxon>Ascomycota</taxon>
        <taxon>Pezizomycotina</taxon>
        <taxon>Sordariomycetes</taxon>
        <taxon>Xylariomycetidae</taxon>
        <taxon>Amphisphaeriales</taxon>
        <taxon>Sporocadaceae</taxon>
        <taxon>Pestalotiopsis</taxon>
    </lineage>
</organism>
<dbReference type="KEGG" id="pfy:PFICI_14321"/>
<dbReference type="GeneID" id="19279334"/>
<protein>
    <submittedName>
        <fullName evidence="1">Uncharacterized protein</fullName>
    </submittedName>
</protein>
<dbReference type="EMBL" id="KI912120">
    <property type="protein sequence ID" value="ETS74455.1"/>
    <property type="molecule type" value="Genomic_DNA"/>
</dbReference>
<dbReference type="RefSeq" id="XP_007841093.1">
    <property type="nucleotide sequence ID" value="XM_007842902.1"/>
</dbReference>
<dbReference type="OrthoDB" id="5396831at2759"/>
<accession>W3WKJ8</accession>
<dbReference type="AlphaFoldDB" id="W3WKJ8"/>